<dbReference type="EMBL" id="AZBU02000007">
    <property type="protein sequence ID" value="TKR69413.1"/>
    <property type="molecule type" value="Genomic_DNA"/>
</dbReference>
<keyword evidence="3" id="KW-1185">Reference proteome</keyword>
<accession>A0A4U5MJZ8</accession>
<comment type="caution">
    <text evidence="2">The sequence shown here is derived from an EMBL/GenBank/DDBJ whole genome shotgun (WGS) entry which is preliminary data.</text>
</comment>
<dbReference type="OrthoDB" id="5820127at2759"/>
<gene>
    <name evidence="2" type="ORF">L596_021578</name>
</gene>
<keyword evidence="1" id="KW-0812">Transmembrane</keyword>
<name>A0A4U5MJZ8_STECR</name>
<reference evidence="2 3" key="2">
    <citation type="journal article" date="2019" name="G3 (Bethesda)">
        <title>Hybrid Assembly of the Genome of the Entomopathogenic Nematode Steinernema carpocapsae Identifies the X-Chromosome.</title>
        <authorList>
            <person name="Serra L."/>
            <person name="Macchietto M."/>
            <person name="Macias-Munoz A."/>
            <person name="McGill C.J."/>
            <person name="Rodriguez I.M."/>
            <person name="Rodriguez B."/>
            <person name="Murad R."/>
            <person name="Mortazavi A."/>
        </authorList>
    </citation>
    <scope>NUCLEOTIDE SEQUENCE [LARGE SCALE GENOMIC DNA]</scope>
    <source>
        <strain evidence="2 3">ALL</strain>
    </source>
</reference>
<feature type="transmembrane region" description="Helical" evidence="1">
    <location>
        <begin position="82"/>
        <end position="100"/>
    </location>
</feature>
<protein>
    <submittedName>
        <fullName evidence="2">Uncharacterized protein</fullName>
    </submittedName>
</protein>
<dbReference type="AlphaFoldDB" id="A0A4U5MJZ8"/>
<organism evidence="2 3">
    <name type="scientific">Steinernema carpocapsae</name>
    <name type="common">Entomopathogenic nematode</name>
    <dbReference type="NCBI Taxonomy" id="34508"/>
    <lineage>
        <taxon>Eukaryota</taxon>
        <taxon>Metazoa</taxon>
        <taxon>Ecdysozoa</taxon>
        <taxon>Nematoda</taxon>
        <taxon>Chromadorea</taxon>
        <taxon>Rhabditida</taxon>
        <taxon>Tylenchina</taxon>
        <taxon>Panagrolaimomorpha</taxon>
        <taxon>Strongyloidoidea</taxon>
        <taxon>Steinernematidae</taxon>
        <taxon>Steinernema</taxon>
    </lineage>
</organism>
<evidence type="ECO:0000313" key="3">
    <source>
        <dbReference type="Proteomes" id="UP000298663"/>
    </source>
</evidence>
<dbReference type="Proteomes" id="UP000298663">
    <property type="component" value="Unassembled WGS sequence"/>
</dbReference>
<keyword evidence="1" id="KW-0472">Membrane</keyword>
<proteinExistence type="predicted"/>
<evidence type="ECO:0000256" key="1">
    <source>
        <dbReference type="SAM" id="Phobius"/>
    </source>
</evidence>
<sequence>MGSCLLVVIFYAVTYLMLYKVAPNYTSGAMTKIQLKKQKNVKRHKLVVRECCGLLLLFNSIGSDLMRHVGASKSVMNEADTYAVIPGLLSYSLNYYVLFWKEA</sequence>
<feature type="transmembrane region" description="Helical" evidence="1">
    <location>
        <begin position="6"/>
        <end position="25"/>
    </location>
</feature>
<keyword evidence="1" id="KW-1133">Transmembrane helix</keyword>
<reference evidence="2 3" key="1">
    <citation type="journal article" date="2015" name="Genome Biol.">
        <title>Comparative genomics of Steinernema reveals deeply conserved gene regulatory networks.</title>
        <authorList>
            <person name="Dillman A.R."/>
            <person name="Macchietto M."/>
            <person name="Porter C.F."/>
            <person name="Rogers A."/>
            <person name="Williams B."/>
            <person name="Antoshechkin I."/>
            <person name="Lee M.M."/>
            <person name="Goodwin Z."/>
            <person name="Lu X."/>
            <person name="Lewis E.E."/>
            <person name="Goodrich-Blair H."/>
            <person name="Stock S.P."/>
            <person name="Adams B.J."/>
            <person name="Sternberg P.W."/>
            <person name="Mortazavi A."/>
        </authorList>
    </citation>
    <scope>NUCLEOTIDE SEQUENCE [LARGE SCALE GENOMIC DNA]</scope>
    <source>
        <strain evidence="2 3">ALL</strain>
    </source>
</reference>
<evidence type="ECO:0000313" key="2">
    <source>
        <dbReference type="EMBL" id="TKR69413.1"/>
    </source>
</evidence>
<feature type="transmembrane region" description="Helical" evidence="1">
    <location>
        <begin position="46"/>
        <end position="62"/>
    </location>
</feature>